<keyword evidence="7" id="KW-1185">Reference proteome</keyword>
<evidence type="ECO:0000256" key="4">
    <source>
        <dbReference type="ARBA" id="ARBA00047846"/>
    </source>
</evidence>
<dbReference type="EMBL" id="UIHC01000025">
    <property type="protein sequence ID" value="SUZ32656.1"/>
    <property type="molecule type" value="Genomic_DNA"/>
</dbReference>
<dbReference type="PANTHER" id="PTHR12835:SF5">
    <property type="entry name" value="BIOTIN--PROTEIN LIGASE"/>
    <property type="match status" value="1"/>
</dbReference>
<dbReference type="Pfam" id="PF03099">
    <property type="entry name" value="BPL_LplA_LipB"/>
    <property type="match status" value="1"/>
</dbReference>
<dbReference type="PROSITE" id="PS51733">
    <property type="entry name" value="BPL_LPL_CATALYTIC"/>
    <property type="match status" value="1"/>
</dbReference>
<gene>
    <name evidence="6" type="primary">birA</name>
    <name evidence="6" type="ORF">ROE7235_02417</name>
</gene>
<dbReference type="InterPro" id="IPR045864">
    <property type="entry name" value="aa-tRNA-synth_II/BPL/LPL"/>
</dbReference>
<comment type="catalytic activity">
    <reaction evidence="4">
        <text>biotin + L-lysyl-[protein] + ATP = N(6)-biotinyl-L-lysyl-[protein] + AMP + diphosphate + H(+)</text>
        <dbReference type="Rhea" id="RHEA:11756"/>
        <dbReference type="Rhea" id="RHEA-COMP:9752"/>
        <dbReference type="Rhea" id="RHEA-COMP:10505"/>
        <dbReference type="ChEBI" id="CHEBI:15378"/>
        <dbReference type="ChEBI" id="CHEBI:29969"/>
        <dbReference type="ChEBI" id="CHEBI:30616"/>
        <dbReference type="ChEBI" id="CHEBI:33019"/>
        <dbReference type="ChEBI" id="CHEBI:57586"/>
        <dbReference type="ChEBI" id="CHEBI:83144"/>
        <dbReference type="ChEBI" id="CHEBI:456215"/>
        <dbReference type="EC" id="6.3.4.15"/>
    </reaction>
</comment>
<dbReference type="PANTHER" id="PTHR12835">
    <property type="entry name" value="BIOTIN PROTEIN LIGASE"/>
    <property type="match status" value="1"/>
</dbReference>
<dbReference type="GO" id="GO:0004077">
    <property type="term" value="F:biotin--[biotin carboxyl-carrier protein] ligase activity"/>
    <property type="evidence" value="ECO:0007669"/>
    <property type="project" value="UniProtKB-EC"/>
</dbReference>
<dbReference type="InterPro" id="IPR004408">
    <property type="entry name" value="Biotin_CoA_COase_ligase"/>
</dbReference>
<dbReference type="SUPFAM" id="SSF55681">
    <property type="entry name" value="Class II aaRS and biotin synthetases"/>
    <property type="match status" value="1"/>
</dbReference>
<accession>A0A3B0MXY9</accession>
<dbReference type="NCBIfam" id="TIGR00121">
    <property type="entry name" value="birA_ligase"/>
    <property type="match status" value="1"/>
</dbReference>
<reference evidence="7" key="1">
    <citation type="submission" date="2018-08" db="EMBL/GenBank/DDBJ databases">
        <authorList>
            <person name="Rodrigo-Torres L."/>
            <person name="Arahal R. D."/>
            <person name="Lucena T."/>
        </authorList>
    </citation>
    <scope>NUCLEOTIDE SEQUENCE [LARGE SCALE GENOMIC DNA]</scope>
    <source>
        <strain evidence="7">CECT 7235</strain>
    </source>
</reference>
<proteinExistence type="predicted"/>
<dbReference type="GO" id="GO:0005737">
    <property type="term" value="C:cytoplasm"/>
    <property type="evidence" value="ECO:0007669"/>
    <property type="project" value="TreeGrafter"/>
</dbReference>
<dbReference type="AlphaFoldDB" id="A0A3B0MXY9"/>
<evidence type="ECO:0000259" key="5">
    <source>
        <dbReference type="PROSITE" id="PS51733"/>
    </source>
</evidence>
<dbReference type="Proteomes" id="UP000272908">
    <property type="component" value="Unassembled WGS sequence"/>
</dbReference>
<keyword evidence="2" id="KW-0092">Biotin</keyword>
<protein>
    <recommendedName>
        <fullName evidence="3">biotin--[biotin carboxyl-carrier protein] ligase</fullName>
        <ecNumber evidence="3">6.3.4.15</ecNumber>
    </recommendedName>
</protein>
<organism evidence="6 7">
    <name type="scientific">Roseinatronobacter ekhonensis</name>
    <dbReference type="NCBI Taxonomy" id="254356"/>
    <lineage>
        <taxon>Bacteria</taxon>
        <taxon>Pseudomonadati</taxon>
        <taxon>Pseudomonadota</taxon>
        <taxon>Alphaproteobacteria</taxon>
        <taxon>Rhodobacterales</taxon>
        <taxon>Paracoccaceae</taxon>
        <taxon>Roseinatronobacter</taxon>
    </lineage>
</organism>
<dbReference type="InterPro" id="IPR003142">
    <property type="entry name" value="BPL_C"/>
</dbReference>
<evidence type="ECO:0000313" key="6">
    <source>
        <dbReference type="EMBL" id="SUZ32656.1"/>
    </source>
</evidence>
<feature type="domain" description="BPL/LPL catalytic" evidence="5">
    <location>
        <begin position="9"/>
        <end position="182"/>
    </location>
</feature>
<dbReference type="OrthoDB" id="9807064at2"/>
<keyword evidence="1 6" id="KW-0436">Ligase</keyword>
<dbReference type="InterPro" id="IPR004143">
    <property type="entry name" value="BPL_LPL_catalytic"/>
</dbReference>
<dbReference type="EC" id="6.3.4.15" evidence="3"/>
<dbReference type="RefSeq" id="WP_121095769.1">
    <property type="nucleotide sequence ID" value="NZ_UIHC01000025.1"/>
</dbReference>
<evidence type="ECO:0000313" key="7">
    <source>
        <dbReference type="Proteomes" id="UP000272908"/>
    </source>
</evidence>
<evidence type="ECO:0000256" key="2">
    <source>
        <dbReference type="ARBA" id="ARBA00023267"/>
    </source>
</evidence>
<sequence>MPLSANWPDGVGRSVLPQVDSTNAEAARRATQFAGPEWILTLRQTAGRGRRGRAWHDPAGNFAASYLFRPEMPPAEAALYSFVTALALQEALTAATGRADSFALKWPNDVLLHGAKLAGILLESAGPYLTIGIGVNLVGHPDADAGALRPVSLLGETGLRVVPEEFLDLLAPAFARWQTQFTTYGFAPIRSAWLALAARLGETITARTVTDTHEGTFEGINESGALILRGPRGARAIPAADVFF</sequence>
<dbReference type="CDD" id="cd16442">
    <property type="entry name" value="BPL"/>
    <property type="match status" value="1"/>
</dbReference>
<name>A0A3B0MXY9_9RHOB</name>
<evidence type="ECO:0000256" key="1">
    <source>
        <dbReference type="ARBA" id="ARBA00022598"/>
    </source>
</evidence>
<evidence type="ECO:0000256" key="3">
    <source>
        <dbReference type="ARBA" id="ARBA00024227"/>
    </source>
</evidence>
<dbReference type="Gene3D" id="3.30.930.10">
    <property type="entry name" value="Bira Bifunctional Protein, Domain 2"/>
    <property type="match status" value="1"/>
</dbReference>
<dbReference type="Pfam" id="PF02237">
    <property type="entry name" value="BPL_C"/>
    <property type="match status" value="1"/>
</dbReference>